<protein>
    <submittedName>
        <fullName evidence="10">Transmembrane protein 161B</fullName>
    </submittedName>
</protein>
<name>A0ABM1A5Z6_APLCA</name>
<evidence type="ECO:0000256" key="5">
    <source>
        <dbReference type="ARBA" id="ARBA00023136"/>
    </source>
</evidence>
<evidence type="ECO:0000256" key="6">
    <source>
        <dbReference type="ARBA" id="ARBA00023180"/>
    </source>
</evidence>
<dbReference type="Pfam" id="PF10268">
    <property type="entry name" value="Tmemb_161AB"/>
    <property type="match status" value="1"/>
</dbReference>
<feature type="region of interest" description="Disordered" evidence="7">
    <location>
        <begin position="48"/>
        <end position="80"/>
    </location>
</feature>
<feature type="transmembrane region" description="Helical" evidence="8">
    <location>
        <begin position="277"/>
        <end position="297"/>
    </location>
</feature>
<dbReference type="PANTHER" id="PTHR13624:SF6">
    <property type="entry name" value="EMEI"/>
    <property type="match status" value="1"/>
</dbReference>
<evidence type="ECO:0000256" key="4">
    <source>
        <dbReference type="ARBA" id="ARBA00022989"/>
    </source>
</evidence>
<gene>
    <name evidence="10" type="primary">LOC101851757</name>
</gene>
<keyword evidence="3 8" id="KW-0812">Transmembrane</keyword>
<feature type="transmembrane region" description="Helical" evidence="8">
    <location>
        <begin position="148"/>
        <end position="168"/>
    </location>
</feature>
<proteinExistence type="inferred from homology"/>
<dbReference type="PANTHER" id="PTHR13624">
    <property type="entry name" value="RE42071P"/>
    <property type="match status" value="1"/>
</dbReference>
<reference evidence="10" key="1">
    <citation type="submission" date="2025-08" db="UniProtKB">
        <authorList>
            <consortium name="RefSeq"/>
        </authorList>
    </citation>
    <scope>IDENTIFICATION</scope>
</reference>
<evidence type="ECO:0000313" key="9">
    <source>
        <dbReference type="Proteomes" id="UP000694888"/>
    </source>
</evidence>
<feature type="transmembrane region" description="Helical" evidence="8">
    <location>
        <begin position="117"/>
        <end position="136"/>
    </location>
</feature>
<dbReference type="GeneID" id="101851757"/>
<evidence type="ECO:0000256" key="3">
    <source>
        <dbReference type="ARBA" id="ARBA00022692"/>
    </source>
</evidence>
<feature type="transmembrane region" description="Helical" evidence="8">
    <location>
        <begin position="324"/>
        <end position="345"/>
    </location>
</feature>
<evidence type="ECO:0000313" key="10">
    <source>
        <dbReference type="RefSeq" id="XP_012941495.1"/>
    </source>
</evidence>
<keyword evidence="5 8" id="KW-0472">Membrane</keyword>
<evidence type="ECO:0000256" key="1">
    <source>
        <dbReference type="ARBA" id="ARBA00004141"/>
    </source>
</evidence>
<feature type="transmembrane region" description="Helical" evidence="8">
    <location>
        <begin position="180"/>
        <end position="200"/>
    </location>
</feature>
<comment type="similarity">
    <text evidence="2">Belongs to the TMEM161 family.</text>
</comment>
<feature type="compositionally biased region" description="Polar residues" evidence="7">
    <location>
        <begin position="51"/>
        <end position="65"/>
    </location>
</feature>
<sequence>MAVLGAQVVFSLVTFTFLHKLAPYYSIGRWMLCGRLLRFLHPTNEELKQLDSGNPTGKASSQPNSKVRRRGEHKKYAAGGDKSETFTVRRNIPLQLDQAPVEDIDLVPLQYYSEYTWLMDFSLCALIIYVLTEIYYVVSPHRIELNLSVLWCLLAIAFCLRLLASQAWIYMRTQEGGERVLLVTFTFFYLVFAMGVLVVGENIIEFGLEEAYDNFSGNALVFLEKQGVTSHGPMSFMTYKAVLAFLGMVIGGLLTFPGLRMAKLHLDTLKYTQGRGLLQLLLQINYILPLVVALLWVKPIGRDLLCGKHFTYARAVIYEDQFEGLRFIIILVTCALRLVLMPLFLQSHLNLAHEKVENMKKESGRIGNVELQKTVARVFYYLCVVAIQYIAPVILVLFLTFLLKTLGDFSWVSLFGETAVQFFSVTPKKGMSLPNLGGENSTMGSIIQSASEFTSTLGEMRGIFTPVWYRGIFNYLLWWVVTVWFSSTSFGVMYYSQS</sequence>
<dbReference type="RefSeq" id="XP_012941495.1">
    <property type="nucleotide sequence ID" value="XM_013086041.2"/>
</dbReference>
<comment type="subcellular location">
    <subcellularLocation>
        <location evidence="1">Membrane</location>
        <topology evidence="1">Multi-pass membrane protein</topology>
    </subcellularLocation>
</comment>
<feature type="transmembrane region" description="Helical" evidence="8">
    <location>
        <begin position="237"/>
        <end position="256"/>
    </location>
</feature>
<accession>A0ABM1A5Z6</accession>
<keyword evidence="6" id="KW-0325">Glycoprotein</keyword>
<feature type="transmembrane region" description="Helical" evidence="8">
    <location>
        <begin position="6"/>
        <end position="27"/>
    </location>
</feature>
<keyword evidence="4 8" id="KW-1133">Transmembrane helix</keyword>
<feature type="transmembrane region" description="Helical" evidence="8">
    <location>
        <begin position="476"/>
        <end position="495"/>
    </location>
</feature>
<organism evidence="9 10">
    <name type="scientific">Aplysia californica</name>
    <name type="common">California sea hare</name>
    <dbReference type="NCBI Taxonomy" id="6500"/>
    <lineage>
        <taxon>Eukaryota</taxon>
        <taxon>Metazoa</taxon>
        <taxon>Spiralia</taxon>
        <taxon>Lophotrochozoa</taxon>
        <taxon>Mollusca</taxon>
        <taxon>Gastropoda</taxon>
        <taxon>Heterobranchia</taxon>
        <taxon>Euthyneura</taxon>
        <taxon>Tectipleura</taxon>
        <taxon>Aplysiida</taxon>
        <taxon>Aplysioidea</taxon>
        <taxon>Aplysiidae</taxon>
        <taxon>Aplysia</taxon>
    </lineage>
</organism>
<dbReference type="Proteomes" id="UP000694888">
    <property type="component" value="Unplaced"/>
</dbReference>
<evidence type="ECO:0000256" key="8">
    <source>
        <dbReference type="SAM" id="Phobius"/>
    </source>
</evidence>
<dbReference type="InterPro" id="IPR019395">
    <property type="entry name" value="Transmembrane_161A/B"/>
</dbReference>
<evidence type="ECO:0000256" key="7">
    <source>
        <dbReference type="SAM" id="MobiDB-lite"/>
    </source>
</evidence>
<feature type="transmembrane region" description="Helical" evidence="8">
    <location>
        <begin position="378"/>
        <end position="403"/>
    </location>
</feature>
<keyword evidence="9" id="KW-1185">Reference proteome</keyword>
<evidence type="ECO:0000256" key="2">
    <source>
        <dbReference type="ARBA" id="ARBA00009706"/>
    </source>
</evidence>